<dbReference type="Pfam" id="PF00403">
    <property type="entry name" value="HMA"/>
    <property type="match status" value="1"/>
</dbReference>
<dbReference type="PROSITE" id="PS50846">
    <property type="entry name" value="HMA_2"/>
    <property type="match status" value="1"/>
</dbReference>
<dbReference type="GO" id="GO:0046872">
    <property type="term" value="F:metal ion binding"/>
    <property type="evidence" value="ECO:0007669"/>
    <property type="project" value="InterPro"/>
</dbReference>
<sequence>MRKFIIILLFCSSVFANKTYEIKVDGMHCPLCTAMVRGAVLKVKGIIKARATLDDKMLRVEAEDSVEKQSILDAIATTGYKGEFIE</sequence>
<organism evidence="2 3">
    <name type="scientific">Campylobacter ureolyticus</name>
    <dbReference type="NCBI Taxonomy" id="827"/>
    <lineage>
        <taxon>Bacteria</taxon>
        <taxon>Pseudomonadati</taxon>
        <taxon>Campylobacterota</taxon>
        <taxon>Epsilonproteobacteria</taxon>
        <taxon>Campylobacterales</taxon>
        <taxon>Campylobacteraceae</taxon>
        <taxon>Campylobacter</taxon>
    </lineage>
</organism>
<name>A0A2I1N9P7_9BACT</name>
<dbReference type="RefSeq" id="WP_050333273.1">
    <property type="nucleotide sequence ID" value="NZ_CACRSK010000002.1"/>
</dbReference>
<dbReference type="Proteomes" id="UP000234639">
    <property type="component" value="Unassembled WGS sequence"/>
</dbReference>
<gene>
    <name evidence="2" type="ORF">CYJ41_04560</name>
</gene>
<dbReference type="Gene3D" id="3.30.70.100">
    <property type="match status" value="1"/>
</dbReference>
<reference evidence="2 3" key="1">
    <citation type="submission" date="2017-12" db="EMBL/GenBank/DDBJ databases">
        <title>Phylogenetic diversity of female urinary microbiome.</title>
        <authorList>
            <person name="Thomas-White K."/>
            <person name="Wolfe A.J."/>
        </authorList>
    </citation>
    <scope>NUCLEOTIDE SEQUENCE [LARGE SCALE GENOMIC DNA]</scope>
    <source>
        <strain evidence="2 3">UMB0112</strain>
    </source>
</reference>
<comment type="caution">
    <text evidence="2">The sequence shown here is derived from an EMBL/GenBank/DDBJ whole genome shotgun (WGS) entry which is preliminary data.</text>
</comment>
<dbReference type="InterPro" id="IPR006121">
    <property type="entry name" value="HMA_dom"/>
</dbReference>
<protein>
    <submittedName>
        <fullName evidence="2">Mercury transporter</fullName>
    </submittedName>
</protein>
<dbReference type="AlphaFoldDB" id="A0A2I1N9P7"/>
<dbReference type="InterPro" id="IPR036163">
    <property type="entry name" value="HMA_dom_sf"/>
</dbReference>
<accession>A0A2I1N9P7</accession>
<dbReference type="EMBL" id="PKHU01000004">
    <property type="protein sequence ID" value="PKZ29114.1"/>
    <property type="molecule type" value="Genomic_DNA"/>
</dbReference>
<proteinExistence type="predicted"/>
<evidence type="ECO:0000313" key="3">
    <source>
        <dbReference type="Proteomes" id="UP000234639"/>
    </source>
</evidence>
<dbReference type="SUPFAM" id="SSF55008">
    <property type="entry name" value="HMA, heavy metal-associated domain"/>
    <property type="match status" value="1"/>
</dbReference>
<feature type="domain" description="HMA" evidence="1">
    <location>
        <begin position="18"/>
        <end position="83"/>
    </location>
</feature>
<evidence type="ECO:0000259" key="1">
    <source>
        <dbReference type="PROSITE" id="PS50846"/>
    </source>
</evidence>
<evidence type="ECO:0000313" key="2">
    <source>
        <dbReference type="EMBL" id="PKZ29114.1"/>
    </source>
</evidence>
<dbReference type="CDD" id="cd00371">
    <property type="entry name" value="HMA"/>
    <property type="match status" value="1"/>
</dbReference>